<evidence type="ECO:0000313" key="7">
    <source>
        <dbReference type="Proteomes" id="UP000254330"/>
    </source>
</evidence>
<accession>A0A8B4QA18</accession>
<dbReference type="Proteomes" id="UP000294641">
    <property type="component" value="Unassembled WGS sequence"/>
</dbReference>
<keyword evidence="3" id="KW-1133">Transmembrane helix</keyword>
<dbReference type="AlphaFoldDB" id="A0A8B4QA18"/>
<evidence type="ECO:0000256" key="1">
    <source>
        <dbReference type="ARBA" id="ARBA00004127"/>
    </source>
</evidence>
<name>A0A8B4QA18_9BACL</name>
<dbReference type="InterPro" id="IPR000620">
    <property type="entry name" value="EamA_dom"/>
</dbReference>
<feature type="transmembrane region" description="Helical" evidence="3">
    <location>
        <begin position="35"/>
        <end position="53"/>
    </location>
</feature>
<feature type="transmembrane region" description="Helical" evidence="3">
    <location>
        <begin position="283"/>
        <end position="299"/>
    </location>
</feature>
<dbReference type="EMBL" id="SNZG01000013">
    <property type="protein sequence ID" value="TDR39021.1"/>
    <property type="molecule type" value="Genomic_DNA"/>
</dbReference>
<comment type="similarity">
    <text evidence="2">Belongs to the EamA transporter family.</text>
</comment>
<feature type="transmembrane region" description="Helical" evidence="3">
    <location>
        <begin position="196"/>
        <end position="217"/>
    </location>
</feature>
<organism evidence="5 7">
    <name type="scientific">Kurthia zopfii</name>
    <dbReference type="NCBI Taxonomy" id="1650"/>
    <lineage>
        <taxon>Bacteria</taxon>
        <taxon>Bacillati</taxon>
        <taxon>Bacillota</taxon>
        <taxon>Bacilli</taxon>
        <taxon>Bacillales</taxon>
        <taxon>Caryophanaceae</taxon>
        <taxon>Kurthia</taxon>
    </lineage>
</organism>
<feature type="domain" description="EamA" evidence="4">
    <location>
        <begin position="2"/>
        <end position="134"/>
    </location>
</feature>
<evidence type="ECO:0000256" key="3">
    <source>
        <dbReference type="SAM" id="Phobius"/>
    </source>
</evidence>
<dbReference type="GO" id="GO:0016020">
    <property type="term" value="C:membrane"/>
    <property type="evidence" value="ECO:0007669"/>
    <property type="project" value="InterPro"/>
</dbReference>
<gene>
    <name evidence="6" type="ORF">DFR61_11315</name>
    <name evidence="5" type="ORF">NCTC10597_01243</name>
</gene>
<dbReference type="EMBL" id="UGNP01000001">
    <property type="protein sequence ID" value="STX09557.1"/>
    <property type="molecule type" value="Genomic_DNA"/>
</dbReference>
<feature type="domain" description="EamA" evidence="4">
    <location>
        <begin position="196"/>
        <end position="296"/>
    </location>
</feature>
<comment type="caution">
    <text evidence="5">The sequence shown here is derived from an EMBL/GenBank/DDBJ whole genome shotgun (WGS) entry which is preliminary data.</text>
</comment>
<proteinExistence type="inferred from homology"/>
<evidence type="ECO:0000313" key="6">
    <source>
        <dbReference type="EMBL" id="TDR39021.1"/>
    </source>
</evidence>
<feature type="transmembrane region" description="Helical" evidence="3">
    <location>
        <begin position="255"/>
        <end position="274"/>
    </location>
</feature>
<protein>
    <submittedName>
        <fullName evidence="5">EamA-like transporter family</fullName>
    </submittedName>
    <submittedName>
        <fullName evidence="6">Membrane protein</fullName>
    </submittedName>
</protein>
<dbReference type="Gene3D" id="1.10.3730.20">
    <property type="match status" value="1"/>
</dbReference>
<comment type="subcellular location">
    <subcellularLocation>
        <location evidence="1">Endomembrane system</location>
        <topology evidence="1">Multi-pass membrane protein</topology>
    </subcellularLocation>
</comment>
<dbReference type="Proteomes" id="UP000254330">
    <property type="component" value="Unassembled WGS sequence"/>
</dbReference>
<keyword evidence="3" id="KW-0472">Membrane</keyword>
<dbReference type="RefSeq" id="WP_109349432.1">
    <property type="nucleotide sequence ID" value="NZ_BJUE01000053.1"/>
</dbReference>
<sequence length="302" mass="34024">MWFLYAMLTWVCWGAANLFYKKSSNPTDKNSHAKITIMVGVVMGLHATVYMFIKGLDFHFEDMITYLPVSALYISSMIFGYVGLRYLELSIVAPLQNSSGAITVVLLYIFYPSDNNWLHYTSVAIICIGIILIAVYEKQQDDLLRRQSGITVERKYQFGFFALLFPLLYAVLDGLGTFADGVVLDKTKILSEDAALIAYEYTFFTVAVIYWLYLLIFKEVKVNIFKQKDQTIAAVLETAGQFFYVYAIAAYAVGAAPLIASFCVFSIILSRIFLKEKLSTKQYVVVGIIMIGIILLGLADEL</sequence>
<dbReference type="SUPFAM" id="SSF103481">
    <property type="entry name" value="Multidrug resistance efflux transporter EmrE"/>
    <property type="match status" value="2"/>
</dbReference>
<evidence type="ECO:0000259" key="4">
    <source>
        <dbReference type="Pfam" id="PF00892"/>
    </source>
</evidence>
<dbReference type="InterPro" id="IPR037185">
    <property type="entry name" value="EmrE-like"/>
</dbReference>
<dbReference type="OrthoDB" id="2037084at2"/>
<keyword evidence="8" id="KW-1185">Reference proteome</keyword>
<dbReference type="Pfam" id="PF00892">
    <property type="entry name" value="EamA"/>
    <property type="match status" value="2"/>
</dbReference>
<evidence type="ECO:0000313" key="8">
    <source>
        <dbReference type="Proteomes" id="UP000294641"/>
    </source>
</evidence>
<feature type="transmembrane region" description="Helical" evidence="3">
    <location>
        <begin position="117"/>
        <end position="136"/>
    </location>
</feature>
<reference evidence="5 7" key="1">
    <citation type="submission" date="2018-06" db="EMBL/GenBank/DDBJ databases">
        <authorList>
            <consortium name="Pathogen Informatics"/>
            <person name="Doyle S."/>
        </authorList>
    </citation>
    <scope>NUCLEOTIDE SEQUENCE [LARGE SCALE GENOMIC DNA]</scope>
    <source>
        <strain evidence="5 7">NCTC10597</strain>
    </source>
</reference>
<keyword evidence="3" id="KW-0812">Transmembrane</keyword>
<feature type="transmembrane region" description="Helical" evidence="3">
    <location>
        <begin position="65"/>
        <end position="84"/>
    </location>
</feature>
<reference evidence="6 8" key="2">
    <citation type="submission" date="2019-03" db="EMBL/GenBank/DDBJ databases">
        <title>Genomic Encyclopedia of Type Strains, Phase IV (KMG-IV): sequencing the most valuable type-strain genomes for metagenomic binning, comparative biology and taxonomic classification.</title>
        <authorList>
            <person name="Goeker M."/>
        </authorList>
    </citation>
    <scope>NUCLEOTIDE SEQUENCE [LARGE SCALE GENOMIC DNA]</scope>
    <source>
        <strain evidence="6 8">DSM 20580</strain>
    </source>
</reference>
<evidence type="ECO:0000313" key="5">
    <source>
        <dbReference type="EMBL" id="STX09557.1"/>
    </source>
</evidence>
<evidence type="ECO:0000256" key="2">
    <source>
        <dbReference type="ARBA" id="ARBA00007362"/>
    </source>
</evidence>
<feature type="transmembrane region" description="Helical" evidence="3">
    <location>
        <begin position="156"/>
        <end position="176"/>
    </location>
</feature>
<feature type="transmembrane region" description="Helical" evidence="3">
    <location>
        <begin position="91"/>
        <end position="111"/>
    </location>
</feature>